<comment type="caution">
    <text evidence="2">The sequence shown here is derived from an EMBL/GenBank/DDBJ whole genome shotgun (WGS) entry which is preliminary data.</text>
</comment>
<keyword evidence="3" id="KW-1185">Reference proteome</keyword>
<dbReference type="EMBL" id="QYUM01000001">
    <property type="protein sequence ID" value="RJF96411.1"/>
    <property type="molecule type" value="Genomic_DNA"/>
</dbReference>
<dbReference type="OrthoDB" id="5974674at2"/>
<gene>
    <name evidence="2" type="ORF">D3876_00215</name>
</gene>
<dbReference type="GO" id="GO:0006950">
    <property type="term" value="P:response to stress"/>
    <property type="evidence" value="ECO:0007669"/>
    <property type="project" value="TreeGrafter"/>
</dbReference>
<proteinExistence type="predicted"/>
<name>A0A418WUT2_9SPHN</name>
<dbReference type="RefSeq" id="WP_119759132.1">
    <property type="nucleotide sequence ID" value="NZ_QYUM01000001.1"/>
</dbReference>
<dbReference type="Gene3D" id="1.10.10.10">
    <property type="entry name" value="Winged helix-like DNA-binding domain superfamily/Winged helix DNA-binding domain"/>
    <property type="match status" value="1"/>
</dbReference>
<dbReference type="SUPFAM" id="SSF46785">
    <property type="entry name" value="Winged helix' DNA-binding domain"/>
    <property type="match status" value="1"/>
</dbReference>
<dbReference type="InterPro" id="IPR036388">
    <property type="entry name" value="WH-like_DNA-bd_sf"/>
</dbReference>
<sequence>MDDRDFIEQMGAAFLAHRFKRASEALVDDIGALLRQRGLAIPGRGASTVLLLHREGPMGITEIAQRLRLSHPLIVRMTGQLVEAGLATTSSDPRDMRRSIVALTSSGHAQAASLEACNDDIERAMSEVFDEIDLDMLTGLTKLESALLARPISQRVLDESRTETMP</sequence>
<dbReference type="InterPro" id="IPR039422">
    <property type="entry name" value="MarR/SlyA-like"/>
</dbReference>
<dbReference type="PROSITE" id="PS50995">
    <property type="entry name" value="HTH_MARR_2"/>
    <property type="match status" value="1"/>
</dbReference>
<protein>
    <submittedName>
        <fullName evidence="2">MarR family transcriptional regulator</fullName>
    </submittedName>
</protein>
<accession>A0A418WUT2</accession>
<dbReference type="PANTHER" id="PTHR33164">
    <property type="entry name" value="TRANSCRIPTIONAL REGULATOR, MARR FAMILY"/>
    <property type="match status" value="1"/>
</dbReference>
<dbReference type="InterPro" id="IPR036390">
    <property type="entry name" value="WH_DNA-bd_sf"/>
</dbReference>
<reference evidence="2 3" key="1">
    <citation type="submission" date="2018-09" db="EMBL/GenBank/DDBJ databases">
        <authorList>
            <person name="Zhu H."/>
        </authorList>
    </citation>
    <scope>NUCLEOTIDE SEQUENCE [LARGE SCALE GENOMIC DNA]</scope>
    <source>
        <strain evidence="2 3">K2R01-6</strain>
    </source>
</reference>
<dbReference type="Proteomes" id="UP000286100">
    <property type="component" value="Unassembled WGS sequence"/>
</dbReference>
<dbReference type="Pfam" id="PF01047">
    <property type="entry name" value="MarR"/>
    <property type="match status" value="1"/>
</dbReference>
<dbReference type="SMART" id="SM00347">
    <property type="entry name" value="HTH_MARR"/>
    <property type="match status" value="1"/>
</dbReference>
<dbReference type="GO" id="GO:0003700">
    <property type="term" value="F:DNA-binding transcription factor activity"/>
    <property type="evidence" value="ECO:0007669"/>
    <property type="project" value="InterPro"/>
</dbReference>
<evidence type="ECO:0000313" key="2">
    <source>
        <dbReference type="EMBL" id="RJF96411.1"/>
    </source>
</evidence>
<evidence type="ECO:0000313" key="3">
    <source>
        <dbReference type="Proteomes" id="UP000286100"/>
    </source>
</evidence>
<dbReference type="InterPro" id="IPR000835">
    <property type="entry name" value="HTH_MarR-typ"/>
</dbReference>
<organism evidence="2 3">
    <name type="scientific">Sphingomonas cavernae</name>
    <dbReference type="NCBI Taxonomy" id="2320861"/>
    <lineage>
        <taxon>Bacteria</taxon>
        <taxon>Pseudomonadati</taxon>
        <taxon>Pseudomonadota</taxon>
        <taxon>Alphaproteobacteria</taxon>
        <taxon>Sphingomonadales</taxon>
        <taxon>Sphingomonadaceae</taxon>
        <taxon>Sphingomonas</taxon>
    </lineage>
</organism>
<dbReference type="PANTHER" id="PTHR33164:SF43">
    <property type="entry name" value="HTH-TYPE TRANSCRIPTIONAL REPRESSOR YETL"/>
    <property type="match status" value="1"/>
</dbReference>
<evidence type="ECO:0000259" key="1">
    <source>
        <dbReference type="PROSITE" id="PS50995"/>
    </source>
</evidence>
<dbReference type="AlphaFoldDB" id="A0A418WUT2"/>
<feature type="domain" description="HTH marR-type" evidence="1">
    <location>
        <begin position="12"/>
        <end position="149"/>
    </location>
</feature>